<dbReference type="SUPFAM" id="SSF52540">
    <property type="entry name" value="P-loop containing nucleoside triphosphate hydrolases"/>
    <property type="match status" value="1"/>
</dbReference>
<organism evidence="5 6">
    <name type="scientific">Acholeplasma oculi</name>
    <dbReference type="NCBI Taxonomy" id="35623"/>
    <lineage>
        <taxon>Bacteria</taxon>
        <taxon>Bacillati</taxon>
        <taxon>Mycoplasmatota</taxon>
        <taxon>Mollicutes</taxon>
        <taxon>Acholeplasmatales</taxon>
        <taxon>Acholeplasmataceae</taxon>
        <taxon>Acholeplasma</taxon>
    </lineage>
</organism>
<dbReference type="PATRIC" id="fig|35623.3.peg.817"/>
<evidence type="ECO:0000256" key="2">
    <source>
        <dbReference type="ARBA" id="ARBA00022741"/>
    </source>
</evidence>
<dbReference type="AlphaFoldDB" id="A0A061AAG2"/>
<dbReference type="Gene3D" id="3.40.50.300">
    <property type="entry name" value="P-loop containing nucleotide triphosphate hydrolases"/>
    <property type="match status" value="1"/>
</dbReference>
<dbReference type="GO" id="GO:0016887">
    <property type="term" value="F:ATP hydrolysis activity"/>
    <property type="evidence" value="ECO:0007669"/>
    <property type="project" value="InterPro"/>
</dbReference>
<evidence type="ECO:0000313" key="6">
    <source>
        <dbReference type="Proteomes" id="UP000032434"/>
    </source>
</evidence>
<dbReference type="KEGG" id="aoc:Aocu_08170"/>
<name>A0A061AAG2_9MOLU</name>
<sequence length="285" mass="32995">MFKVENLSFRYPKNEENTIKGINFDIKKGEIFGFLGPSGAGKSTTQKILIKLLDHYEGFIQYDGRNLVEIDHDFYEDIGVSFEMPIHFSKLTALENINFFKKLYKNHTDVEQLMKKLGLWADRNKKVGEYSKGMKIRLNFVRAMLNQPKMLFLDEPTNGLDPSNAKILKDMIKIYQKEGGTVFITSHIMSDIDELCDRVAFIVDGQIKEIDSPRNLKIKYGQRTLKVEYSEENQTKTVIFNLDDIKTNEEFIKLIREKNIETIHTGETTLEDIFIKVTGVGLHHD</sequence>
<dbReference type="Pfam" id="PF00005">
    <property type="entry name" value="ABC_tran"/>
    <property type="match status" value="1"/>
</dbReference>
<dbReference type="EMBL" id="LK028559">
    <property type="protein sequence ID" value="CDR30890.1"/>
    <property type="molecule type" value="Genomic_DNA"/>
</dbReference>
<dbReference type="GO" id="GO:0005524">
    <property type="term" value="F:ATP binding"/>
    <property type="evidence" value="ECO:0007669"/>
    <property type="project" value="UniProtKB-KW"/>
</dbReference>
<dbReference type="PANTHER" id="PTHR42711">
    <property type="entry name" value="ABC TRANSPORTER ATP-BINDING PROTEIN"/>
    <property type="match status" value="1"/>
</dbReference>
<dbReference type="InterPro" id="IPR050763">
    <property type="entry name" value="ABC_transporter_ATP-binding"/>
</dbReference>
<dbReference type="HOGENOM" id="CLU_000604_1_2_14"/>
<dbReference type="InterPro" id="IPR027417">
    <property type="entry name" value="P-loop_NTPase"/>
</dbReference>
<dbReference type="InterPro" id="IPR003593">
    <property type="entry name" value="AAA+_ATPase"/>
</dbReference>
<evidence type="ECO:0000256" key="3">
    <source>
        <dbReference type="ARBA" id="ARBA00022840"/>
    </source>
</evidence>
<evidence type="ECO:0000256" key="1">
    <source>
        <dbReference type="ARBA" id="ARBA00022448"/>
    </source>
</evidence>
<dbReference type="STRING" id="35623.Aocu_08170"/>
<dbReference type="PANTHER" id="PTHR42711:SF18">
    <property type="entry name" value="ABC TRANSPORTER, ATP-BINDING PROTEIN"/>
    <property type="match status" value="1"/>
</dbReference>
<keyword evidence="6" id="KW-1185">Reference proteome</keyword>
<dbReference type="PROSITE" id="PS50893">
    <property type="entry name" value="ABC_TRANSPORTER_2"/>
    <property type="match status" value="1"/>
</dbReference>
<feature type="domain" description="ABC transporter" evidence="4">
    <location>
        <begin position="2"/>
        <end position="229"/>
    </location>
</feature>
<dbReference type="SMART" id="SM00382">
    <property type="entry name" value="AAA"/>
    <property type="match status" value="1"/>
</dbReference>
<evidence type="ECO:0000313" key="5">
    <source>
        <dbReference type="EMBL" id="CDR30890.1"/>
    </source>
</evidence>
<proteinExistence type="predicted"/>
<keyword evidence="1" id="KW-0813">Transport</keyword>
<dbReference type="InParanoid" id="A0A061AAG2"/>
<dbReference type="OrthoDB" id="9778547at2"/>
<evidence type="ECO:0000259" key="4">
    <source>
        <dbReference type="PROSITE" id="PS50893"/>
    </source>
</evidence>
<dbReference type="RefSeq" id="WP_045749378.1">
    <property type="nucleotide sequence ID" value="NZ_FUZK01000001.1"/>
</dbReference>
<dbReference type="Proteomes" id="UP000032434">
    <property type="component" value="Chromosome 1"/>
</dbReference>
<protein>
    <submittedName>
        <fullName evidence="5">ABC transporter, ATP-binding protein</fullName>
    </submittedName>
</protein>
<dbReference type="CDD" id="cd03230">
    <property type="entry name" value="ABC_DR_subfamily_A"/>
    <property type="match status" value="1"/>
</dbReference>
<keyword evidence="3 5" id="KW-0067">ATP-binding</keyword>
<keyword evidence="2" id="KW-0547">Nucleotide-binding</keyword>
<gene>
    <name evidence="5" type="ORF">Aocu_08170</name>
</gene>
<dbReference type="InterPro" id="IPR003439">
    <property type="entry name" value="ABC_transporter-like_ATP-bd"/>
</dbReference>
<dbReference type="FunCoup" id="A0A061AAG2">
    <property type="interactions" value="299"/>
</dbReference>
<accession>A0A061AAG2</accession>
<reference evidence="6" key="1">
    <citation type="submission" date="2014-05" db="EMBL/GenBank/DDBJ databases">
        <authorList>
            <person name="Kube M."/>
        </authorList>
    </citation>
    <scope>NUCLEOTIDE SEQUENCE [LARGE SCALE GENOMIC DNA]</scope>
</reference>